<dbReference type="AlphaFoldDB" id="A0A1D8NCM5"/>
<evidence type="ECO:0000313" key="8">
    <source>
        <dbReference type="EMBL" id="RDW23625.1"/>
    </source>
</evidence>
<dbReference type="Pfam" id="PF07690">
    <property type="entry name" value="MFS_1"/>
    <property type="match status" value="1"/>
</dbReference>
<keyword evidence="3 6" id="KW-0812">Transmembrane</keyword>
<evidence type="ECO:0000256" key="4">
    <source>
        <dbReference type="ARBA" id="ARBA00022989"/>
    </source>
</evidence>
<comment type="subcellular location">
    <subcellularLocation>
        <location evidence="1">Membrane</location>
        <topology evidence="1">Multi-pass membrane protein</topology>
    </subcellularLocation>
</comment>
<evidence type="ECO:0000256" key="5">
    <source>
        <dbReference type="ARBA" id="ARBA00023136"/>
    </source>
</evidence>
<feature type="transmembrane region" description="Helical" evidence="6">
    <location>
        <begin position="243"/>
        <end position="261"/>
    </location>
</feature>
<dbReference type="EMBL" id="CP017556">
    <property type="protein sequence ID" value="AOW03377.1"/>
    <property type="molecule type" value="Genomic_DNA"/>
</dbReference>
<feature type="transmembrane region" description="Helical" evidence="6">
    <location>
        <begin position="323"/>
        <end position="343"/>
    </location>
</feature>
<feature type="transmembrane region" description="Helical" evidence="6">
    <location>
        <begin position="211"/>
        <end position="231"/>
    </location>
</feature>
<keyword evidence="4 6" id="KW-1133">Transmembrane helix</keyword>
<dbReference type="KEGG" id="yli:2910388"/>
<proteinExistence type="predicted"/>
<feature type="transmembrane region" description="Helical" evidence="6">
    <location>
        <begin position="413"/>
        <end position="437"/>
    </location>
</feature>
<dbReference type="InterPro" id="IPR036259">
    <property type="entry name" value="MFS_trans_sf"/>
</dbReference>
<accession>A0A1D8NCM5</accession>
<feature type="transmembrane region" description="Helical" evidence="6">
    <location>
        <begin position="386"/>
        <end position="407"/>
    </location>
</feature>
<name>A0A1D8NCM5_YARLL</name>
<reference evidence="7 9" key="1">
    <citation type="journal article" date="2016" name="PLoS ONE">
        <title>Sequence Assembly of Yarrowia lipolytica Strain W29/CLIB89 Shows Transposable Element Diversity.</title>
        <authorList>
            <person name="Magnan C."/>
            <person name="Yu J."/>
            <person name="Chang I."/>
            <person name="Jahn E."/>
            <person name="Kanomata Y."/>
            <person name="Wu J."/>
            <person name="Zeller M."/>
            <person name="Oakes M."/>
            <person name="Baldi P."/>
            <person name="Sandmeyer S."/>
        </authorList>
    </citation>
    <scope>NUCLEOTIDE SEQUENCE [LARGE SCALE GENOMIC DNA]</scope>
    <source>
        <strain evidence="7">CLIB89</strain>
        <strain evidence="9">CLIB89(W29)</strain>
    </source>
</reference>
<feature type="transmembrane region" description="Helical" evidence="6">
    <location>
        <begin position="174"/>
        <end position="199"/>
    </location>
</feature>
<dbReference type="FunFam" id="1.20.1250.20:FF:000106">
    <property type="entry name" value="MFS transporter, putative"/>
    <property type="match status" value="1"/>
</dbReference>
<organism evidence="7 9">
    <name type="scientific">Yarrowia lipolytica</name>
    <name type="common">Candida lipolytica</name>
    <dbReference type="NCBI Taxonomy" id="4952"/>
    <lineage>
        <taxon>Eukaryota</taxon>
        <taxon>Fungi</taxon>
        <taxon>Dikarya</taxon>
        <taxon>Ascomycota</taxon>
        <taxon>Saccharomycotina</taxon>
        <taxon>Dipodascomycetes</taxon>
        <taxon>Dipodascales</taxon>
        <taxon>Dipodascales incertae sedis</taxon>
        <taxon>Yarrowia</taxon>
    </lineage>
</organism>
<dbReference type="GO" id="GO:0016020">
    <property type="term" value="C:membrane"/>
    <property type="evidence" value="ECO:0007669"/>
    <property type="project" value="UniProtKB-SubCell"/>
</dbReference>
<dbReference type="PANTHER" id="PTHR43791:SF29">
    <property type="entry name" value="MAJOR FACILITATOR SUPERFAMILY (MFS) PROFILE DOMAIN-CONTAINING PROTEIN"/>
    <property type="match status" value="1"/>
</dbReference>
<dbReference type="PANTHER" id="PTHR43791">
    <property type="entry name" value="PERMEASE-RELATED"/>
    <property type="match status" value="1"/>
</dbReference>
<dbReference type="OMA" id="TFVAMLQ"/>
<evidence type="ECO:0000256" key="6">
    <source>
        <dbReference type="SAM" id="Phobius"/>
    </source>
</evidence>
<feature type="transmembrane region" description="Helical" evidence="6">
    <location>
        <begin position="355"/>
        <end position="374"/>
    </location>
</feature>
<gene>
    <name evidence="8" type="ORF">B0I71DRAFT_10599</name>
    <name evidence="7" type="ORF">YALI1_D00422g</name>
</gene>
<dbReference type="Proteomes" id="UP000182444">
    <property type="component" value="Chromosome 1D"/>
</dbReference>
<evidence type="ECO:0000313" key="9">
    <source>
        <dbReference type="Proteomes" id="UP000182444"/>
    </source>
</evidence>
<dbReference type="RefSeq" id="XP_502240.1">
    <property type="nucleotide sequence ID" value="XM_502240.1"/>
</dbReference>
<feature type="transmembrane region" description="Helical" evidence="6">
    <location>
        <begin position="484"/>
        <end position="504"/>
    </location>
</feature>
<dbReference type="Gene3D" id="1.20.1250.20">
    <property type="entry name" value="MFS general substrate transporter like domains"/>
    <property type="match status" value="2"/>
</dbReference>
<evidence type="ECO:0000256" key="1">
    <source>
        <dbReference type="ARBA" id="ARBA00004141"/>
    </source>
</evidence>
<reference evidence="8 10" key="2">
    <citation type="submission" date="2018-07" db="EMBL/GenBank/DDBJ databases">
        <title>Draft Genome Assemblies for Five Robust Yarrowia lipolytica Strains Exhibiting High Lipid Production and Pentose Sugar Utilization and Sugar Alcohol Secretion from Undetoxified Lignocellulosic Biomass Hydrolysates.</title>
        <authorList>
            <consortium name="DOE Joint Genome Institute"/>
            <person name="Walker C."/>
            <person name="Ryu S."/>
            <person name="Na H."/>
            <person name="Zane M."/>
            <person name="LaButti K."/>
            <person name="Lipzen A."/>
            <person name="Haridas S."/>
            <person name="Barry K."/>
            <person name="Grigoriev I.V."/>
            <person name="Quarterman J."/>
            <person name="Slininger P."/>
            <person name="Dien B."/>
            <person name="Trinh C.T."/>
        </authorList>
    </citation>
    <scope>NUCLEOTIDE SEQUENCE [LARGE SCALE GENOMIC DNA]</scope>
    <source>
        <strain evidence="8 10">YB392</strain>
    </source>
</reference>
<evidence type="ECO:0000256" key="2">
    <source>
        <dbReference type="ARBA" id="ARBA00022448"/>
    </source>
</evidence>
<dbReference type="GO" id="GO:0022857">
    <property type="term" value="F:transmembrane transporter activity"/>
    <property type="evidence" value="ECO:0007669"/>
    <property type="project" value="InterPro"/>
</dbReference>
<dbReference type="VEuPathDB" id="FungiDB:YALI1_D00422g"/>
<dbReference type="FunFam" id="1.20.1250.20:FF:000247">
    <property type="entry name" value="MFS general substrate transporter"/>
    <property type="match status" value="1"/>
</dbReference>
<evidence type="ECO:0000313" key="7">
    <source>
        <dbReference type="EMBL" id="AOW03377.1"/>
    </source>
</evidence>
<dbReference type="InterPro" id="IPR011701">
    <property type="entry name" value="MFS"/>
</dbReference>
<sequence length="542" mass="62199">MSKKEQFAVETEEINSSASSVTYTDVLDGAGTNQNPFSDPKVAQQFRDLYEKSQYECRHLFDPEFEWTEAEEKRVKRKLEWRVTGWACIMFMALQIDRANLGQALADNFLDDLNLTTNDYNYGNTIFLVSFMSAEIPSQLISKRLGPDRWIPLQICMWSIVAMCQGALSGRASFFVTRCLIGLIEGGFIPDLVLWLSYFYKSKELPIRLSFFWTTLYLCNIFTSLLAFGLLRIRAGGLQGWRWLFIIEGFMTLCIGVASFFRMPASAAQTKTRFRKKGWFTDREEKIVVNRVLRDDPFKGDFHNRQAITPKNLWQCLSDYHMWPIYAMGLLIYIGSTPVTQYMTLTLRQMGFSPFNTNLMTIPPSVIRIVFLLLSTWLSEKFNQRALFALSEPIWTFGGLLALRFYSGALSDIWGTYVILILIIGSPYVHAILVSWASRNSNTVAQRTISAAMYNMCVQAGNVIASNIYRKDDAPQYYRGNTQLVAISAASIVLVLLVKVYYVAINRHRDNKWNAMSKEEKAEYKATTKDIGSRRLDFRFAH</sequence>
<dbReference type="GeneID" id="2910388"/>
<protein>
    <submittedName>
        <fullName evidence="8">Major facilitator superfamily domain-containing protein</fullName>
    </submittedName>
</protein>
<dbReference type="eggNOG" id="KOG2533">
    <property type="taxonomic scope" value="Eukaryota"/>
</dbReference>
<keyword evidence="2" id="KW-0813">Transport</keyword>
<keyword evidence="5 6" id="KW-0472">Membrane</keyword>
<dbReference type="VEuPathDB" id="FungiDB:YALI0_D00407g"/>
<evidence type="ECO:0000313" key="10">
    <source>
        <dbReference type="Proteomes" id="UP000256601"/>
    </source>
</evidence>
<dbReference type="Proteomes" id="UP000256601">
    <property type="component" value="Unassembled WGS sequence"/>
</dbReference>
<dbReference type="SUPFAM" id="SSF103473">
    <property type="entry name" value="MFS general substrate transporter"/>
    <property type="match status" value="1"/>
</dbReference>
<dbReference type="EMBL" id="KZ859072">
    <property type="protein sequence ID" value="RDW23625.1"/>
    <property type="molecule type" value="Genomic_DNA"/>
</dbReference>
<feature type="transmembrane region" description="Helical" evidence="6">
    <location>
        <begin position="449"/>
        <end position="469"/>
    </location>
</feature>
<evidence type="ECO:0000256" key="3">
    <source>
        <dbReference type="ARBA" id="ARBA00022692"/>
    </source>
</evidence>
<dbReference type="OrthoDB" id="1935484at2759"/>